<dbReference type="InterPro" id="IPR029035">
    <property type="entry name" value="DHS-like_NAD/FAD-binding_dom"/>
</dbReference>
<feature type="domain" description="Thiamine pyrophosphate enzyme TPP-binding" evidence="5">
    <location>
        <begin position="384"/>
        <end position="530"/>
    </location>
</feature>
<evidence type="ECO:0000313" key="7">
    <source>
        <dbReference type="EMBL" id="QDE31278.1"/>
    </source>
</evidence>
<dbReference type="AlphaFoldDB" id="A0A4Y5YF89"/>
<dbReference type="GO" id="GO:0019752">
    <property type="term" value="P:carboxylic acid metabolic process"/>
    <property type="evidence" value="ECO:0007669"/>
    <property type="project" value="UniProtKB-ARBA"/>
</dbReference>
<dbReference type="KEGG" id="spol:FH971_09995"/>
<dbReference type="RefSeq" id="WP_140234199.1">
    <property type="nucleotide sequence ID" value="NZ_CP041036.1"/>
</dbReference>
<feature type="domain" description="Thiamine pyrophosphate enzyme N-terminal TPP-binding" evidence="6">
    <location>
        <begin position="8"/>
        <end position="123"/>
    </location>
</feature>
<protein>
    <submittedName>
        <fullName evidence="7">Pyruvate oxidase</fullName>
    </submittedName>
</protein>
<sequence>MAAIKKRKVVDHIVETIYQYGVRHVFGIPGDAINDLMDAIRRHGEIEFIQVRHEESGAFAASAQAKLTGKLAVCVGTAGGGAIHLLNGLYDAKLDHAPILAITGQLPRSEIGNHSHQEINSSALFSDVAVFNQTLFASDRVPEIIQQACNSALIEKGVAHIALPADVATEQVEADITGHPIAGAETGPTKPLASALNSAISLIEQAEKIVVLAGVGAIPARQQLLTLLKKSNSPLIRTLKAKVLLPDEHEYSLGGLGLLGTRPSVDAMNNCDLLVMLGTDFPYKEYYPGKAKVIQVDKEIRHIGRRCPVDVSIVGDVSEVLDQLIVDLPQKENDNFLTECRRQKRSWSEEQSEAENSQDMPIKPQCLARTVGELANKDAIFLCDTGTVTAWVARHLPVTAQQLFTLSGNLATMAFSMAGAIGAQLKFPDRQVVVLIGDGGFSMLMQEFITAVNLTLPIKVIIFNNAKLGLIQLEQESSGYPNYKTALKNPDFSEFARLCGGEGWSVDRPELLVKALGEAFASKNACVIDVHIDPNELVMPPKLELAQAVNYSIAKAKEFLNSND</sequence>
<dbReference type="Pfam" id="PF02776">
    <property type="entry name" value="TPP_enzyme_N"/>
    <property type="match status" value="1"/>
</dbReference>
<dbReference type="InterPro" id="IPR047210">
    <property type="entry name" value="TPP_PYR_POXB-like"/>
</dbReference>
<keyword evidence="2 3" id="KW-0786">Thiamine pyrophosphate</keyword>
<dbReference type="InterPro" id="IPR012001">
    <property type="entry name" value="Thiamin_PyroP_enz_TPP-bd_dom"/>
</dbReference>
<evidence type="ECO:0000259" key="6">
    <source>
        <dbReference type="Pfam" id="PF02776"/>
    </source>
</evidence>
<evidence type="ECO:0000259" key="4">
    <source>
        <dbReference type="Pfam" id="PF00205"/>
    </source>
</evidence>
<keyword evidence="7" id="KW-0670">Pyruvate</keyword>
<keyword evidence="8" id="KW-1185">Reference proteome</keyword>
<dbReference type="InterPro" id="IPR047211">
    <property type="entry name" value="POXB-like"/>
</dbReference>
<dbReference type="SUPFAM" id="SSF52518">
    <property type="entry name" value="Thiamin diphosphate-binding fold (THDP-binding)"/>
    <property type="match status" value="2"/>
</dbReference>
<dbReference type="Pfam" id="PF02775">
    <property type="entry name" value="TPP_enzyme_C"/>
    <property type="match status" value="1"/>
</dbReference>
<gene>
    <name evidence="7" type="ORF">FH971_09995</name>
</gene>
<reference evidence="7 8" key="1">
    <citation type="submission" date="2019-06" db="EMBL/GenBank/DDBJ databases">
        <title>The genome of Shewanella sp. SM1901.</title>
        <authorList>
            <person name="Cha Q."/>
        </authorList>
    </citation>
    <scope>NUCLEOTIDE SEQUENCE [LARGE SCALE GENOMIC DNA]</scope>
    <source>
        <strain evidence="7 8">SM1901</strain>
    </source>
</reference>
<comment type="similarity">
    <text evidence="1 3">Belongs to the TPP enzyme family.</text>
</comment>
<dbReference type="InterPro" id="IPR029061">
    <property type="entry name" value="THDP-binding"/>
</dbReference>
<dbReference type="PROSITE" id="PS00187">
    <property type="entry name" value="TPP_ENZYMES"/>
    <property type="match status" value="1"/>
</dbReference>
<dbReference type="CDD" id="cd07039">
    <property type="entry name" value="TPP_PYR_POX"/>
    <property type="match status" value="1"/>
</dbReference>
<dbReference type="Gene3D" id="3.40.50.970">
    <property type="match status" value="2"/>
</dbReference>
<dbReference type="Pfam" id="PF00205">
    <property type="entry name" value="TPP_enzyme_M"/>
    <property type="match status" value="1"/>
</dbReference>
<evidence type="ECO:0000256" key="3">
    <source>
        <dbReference type="RuleBase" id="RU362132"/>
    </source>
</evidence>
<evidence type="ECO:0000259" key="5">
    <source>
        <dbReference type="Pfam" id="PF02775"/>
    </source>
</evidence>
<dbReference type="InterPro" id="IPR012000">
    <property type="entry name" value="Thiamin_PyroP_enz_cen_dom"/>
</dbReference>
<feature type="domain" description="Thiamine pyrophosphate enzyme central" evidence="4">
    <location>
        <begin position="197"/>
        <end position="324"/>
    </location>
</feature>
<dbReference type="InterPro" id="IPR047212">
    <property type="entry name" value="TPP_POXB-like"/>
</dbReference>
<proteinExistence type="inferred from homology"/>
<dbReference type="InterPro" id="IPR011766">
    <property type="entry name" value="TPP_enzyme_TPP-bd"/>
</dbReference>
<dbReference type="GO" id="GO:0030976">
    <property type="term" value="F:thiamine pyrophosphate binding"/>
    <property type="evidence" value="ECO:0007669"/>
    <property type="project" value="InterPro"/>
</dbReference>
<dbReference type="SUPFAM" id="SSF52467">
    <property type="entry name" value="DHS-like NAD/FAD-binding domain"/>
    <property type="match status" value="1"/>
</dbReference>
<name>A0A4Y5YF89_9GAMM</name>
<dbReference type="FunFam" id="3.40.50.970:FF:000007">
    <property type="entry name" value="Acetolactate synthase"/>
    <property type="match status" value="1"/>
</dbReference>
<dbReference type="PANTHER" id="PTHR42981:SF2">
    <property type="entry name" value="PYRUVATE DEHYDROGENASE [UBIQUINONE]"/>
    <property type="match status" value="1"/>
</dbReference>
<dbReference type="CDD" id="cd02014">
    <property type="entry name" value="TPP_POX"/>
    <property type="match status" value="1"/>
</dbReference>
<dbReference type="Gene3D" id="3.40.50.1220">
    <property type="entry name" value="TPP-binding domain"/>
    <property type="match status" value="1"/>
</dbReference>
<dbReference type="PANTHER" id="PTHR42981">
    <property type="entry name" value="PYRUVATE DEHYDROGENASE [UBIQUINONE]"/>
    <property type="match status" value="1"/>
</dbReference>
<dbReference type="EMBL" id="CP041036">
    <property type="protein sequence ID" value="QDE31278.1"/>
    <property type="molecule type" value="Genomic_DNA"/>
</dbReference>
<dbReference type="InterPro" id="IPR000399">
    <property type="entry name" value="TPP-bd_CS"/>
</dbReference>
<dbReference type="GO" id="GO:0003824">
    <property type="term" value="F:catalytic activity"/>
    <property type="evidence" value="ECO:0007669"/>
    <property type="project" value="InterPro"/>
</dbReference>
<dbReference type="GO" id="GO:0000287">
    <property type="term" value="F:magnesium ion binding"/>
    <property type="evidence" value="ECO:0007669"/>
    <property type="project" value="InterPro"/>
</dbReference>
<organism evidence="7 8">
    <name type="scientific">Shewanella polaris</name>
    <dbReference type="NCBI Taxonomy" id="2588449"/>
    <lineage>
        <taxon>Bacteria</taxon>
        <taxon>Pseudomonadati</taxon>
        <taxon>Pseudomonadota</taxon>
        <taxon>Gammaproteobacteria</taxon>
        <taxon>Alteromonadales</taxon>
        <taxon>Shewanellaceae</taxon>
        <taxon>Shewanella</taxon>
    </lineage>
</organism>
<evidence type="ECO:0000256" key="1">
    <source>
        <dbReference type="ARBA" id="ARBA00007812"/>
    </source>
</evidence>
<evidence type="ECO:0000313" key="8">
    <source>
        <dbReference type="Proteomes" id="UP000319809"/>
    </source>
</evidence>
<evidence type="ECO:0000256" key="2">
    <source>
        <dbReference type="ARBA" id="ARBA00023052"/>
    </source>
</evidence>
<accession>A0A4Y5YF89</accession>
<dbReference type="Proteomes" id="UP000319809">
    <property type="component" value="Chromosome"/>
</dbReference>